<comment type="caution">
    <text evidence="8">The sequence shown here is derived from an EMBL/GenBank/DDBJ whole genome shotgun (WGS) entry which is preliminary data.</text>
</comment>
<keyword evidence="2 8" id="KW-0240">DNA-directed RNA polymerase</keyword>
<dbReference type="GeneID" id="89618892"/>
<evidence type="ECO:0000256" key="3">
    <source>
        <dbReference type="ARBA" id="ARBA00022679"/>
    </source>
</evidence>
<reference evidence="8 9" key="1">
    <citation type="submission" date="2018-08" db="EMBL/GenBank/DDBJ databases">
        <title>A genome reference for cultivated species of the human gut microbiota.</title>
        <authorList>
            <person name="Zou Y."/>
            <person name="Xue W."/>
            <person name="Luo G."/>
        </authorList>
    </citation>
    <scope>NUCLEOTIDE SEQUENCE [LARGE SCALE GENOMIC DNA]</scope>
    <source>
        <strain evidence="8 9">AF18-46</strain>
    </source>
</reference>
<dbReference type="AlphaFoldDB" id="A0A412PCE7"/>
<evidence type="ECO:0000256" key="1">
    <source>
        <dbReference type="ARBA" id="ARBA00009828"/>
    </source>
</evidence>
<evidence type="ECO:0000256" key="4">
    <source>
        <dbReference type="ARBA" id="ARBA00022695"/>
    </source>
</evidence>
<comment type="similarity">
    <text evidence="1">Belongs to the RpoE family.</text>
</comment>
<evidence type="ECO:0000256" key="2">
    <source>
        <dbReference type="ARBA" id="ARBA00022478"/>
    </source>
</evidence>
<dbReference type="GO" id="GO:0006355">
    <property type="term" value="P:regulation of DNA-templated transcription"/>
    <property type="evidence" value="ECO:0007669"/>
    <property type="project" value="InterPro"/>
</dbReference>
<dbReference type="InterPro" id="IPR029757">
    <property type="entry name" value="RpoE"/>
</dbReference>
<evidence type="ECO:0000313" key="8">
    <source>
        <dbReference type="EMBL" id="RGT54884.1"/>
    </source>
</evidence>
<dbReference type="RefSeq" id="WP_006526708.1">
    <property type="nucleotide sequence ID" value="NZ_AP028934.1"/>
</dbReference>
<dbReference type="InterPro" id="IPR007759">
    <property type="entry name" value="Asxl_HARE-HTH"/>
</dbReference>
<evidence type="ECO:0000256" key="6">
    <source>
        <dbReference type="ARBA" id="ARBA00031937"/>
    </source>
</evidence>
<accession>A0A412PCE7</accession>
<feature type="domain" description="HTH HARE-type" evidence="7">
    <location>
        <begin position="5"/>
        <end position="72"/>
    </location>
</feature>
<dbReference type="GO" id="GO:0016779">
    <property type="term" value="F:nucleotidyltransferase activity"/>
    <property type="evidence" value="ECO:0007669"/>
    <property type="project" value="UniProtKB-KW"/>
</dbReference>
<name>A0A412PCE7_9FIRM</name>
<proteinExistence type="inferred from homology"/>
<dbReference type="EMBL" id="QRWX01000003">
    <property type="protein sequence ID" value="RGT54884.1"/>
    <property type="molecule type" value="Genomic_DNA"/>
</dbReference>
<dbReference type="Pfam" id="PF05066">
    <property type="entry name" value="HARE-HTH"/>
    <property type="match status" value="1"/>
</dbReference>
<dbReference type="Proteomes" id="UP000284731">
    <property type="component" value="Unassembled WGS sequence"/>
</dbReference>
<dbReference type="GO" id="GO:0000428">
    <property type="term" value="C:DNA-directed RNA polymerase complex"/>
    <property type="evidence" value="ECO:0007669"/>
    <property type="project" value="UniProtKB-KW"/>
</dbReference>
<evidence type="ECO:0000313" key="9">
    <source>
        <dbReference type="Proteomes" id="UP000284731"/>
    </source>
</evidence>
<sequence length="112" mass="13440">MVNNETMTDVAYNWLKKRKREVDFSKIWDEIVKTMDIPEDKIRRKKAQFYSDLMLDNRFASLENNKWDLRNRRKFEEVHIDTSEIELEDDELDEPIEVAGLDLPKGDDAFDN</sequence>
<protein>
    <recommendedName>
        <fullName evidence="6">RNAP delta factor</fullName>
    </recommendedName>
</protein>
<dbReference type="NCBIfam" id="TIGR04567">
    <property type="entry name" value="RNAP_delt_lowGC"/>
    <property type="match status" value="1"/>
</dbReference>
<evidence type="ECO:0000259" key="7">
    <source>
        <dbReference type="PROSITE" id="PS51913"/>
    </source>
</evidence>
<organism evidence="8 9">
    <name type="scientific">Solobacterium moorei</name>
    <dbReference type="NCBI Taxonomy" id="102148"/>
    <lineage>
        <taxon>Bacteria</taxon>
        <taxon>Bacillati</taxon>
        <taxon>Bacillota</taxon>
        <taxon>Erysipelotrichia</taxon>
        <taxon>Erysipelotrichales</taxon>
        <taxon>Erysipelotrichaceae</taxon>
        <taxon>Solobacterium</taxon>
    </lineage>
</organism>
<keyword evidence="4 8" id="KW-0548">Nucleotidyltransferase</keyword>
<dbReference type="PROSITE" id="PS51913">
    <property type="entry name" value="HTH_HARE"/>
    <property type="match status" value="1"/>
</dbReference>
<keyword evidence="5" id="KW-0804">Transcription</keyword>
<dbReference type="Gene3D" id="1.10.10.1250">
    <property type="entry name" value="RNA polymerase, subunit delta, N-terminal domain"/>
    <property type="match status" value="1"/>
</dbReference>
<gene>
    <name evidence="8" type="primary">rpoE</name>
    <name evidence="8" type="ORF">DWX20_06860</name>
</gene>
<dbReference type="GO" id="GO:0006351">
    <property type="term" value="P:DNA-templated transcription"/>
    <property type="evidence" value="ECO:0007669"/>
    <property type="project" value="InterPro"/>
</dbReference>
<keyword evidence="3 8" id="KW-0808">Transferase</keyword>
<evidence type="ECO:0000256" key="5">
    <source>
        <dbReference type="ARBA" id="ARBA00023163"/>
    </source>
</evidence>
<dbReference type="InterPro" id="IPR038087">
    <property type="entry name" value="RNAP_delta_N_dom_sf"/>
</dbReference>